<accession>A0AA42C9Q1</accession>
<dbReference type="RefSeq" id="WP_282591038.1">
    <property type="nucleotide sequence ID" value="NZ_JAPAAF010000006.1"/>
</dbReference>
<reference evidence="3" key="1">
    <citation type="submission" date="2022-10" db="EMBL/GenBank/DDBJ databases">
        <title>Gaoshiqiia sediminis gen. nov., sp. nov., isolated from coastal sediment.</title>
        <authorList>
            <person name="Yu W.X."/>
            <person name="Mu D.S."/>
            <person name="Du J.Z."/>
            <person name="Liang Y.Q."/>
        </authorList>
    </citation>
    <scope>NUCLEOTIDE SEQUENCE</scope>
    <source>
        <strain evidence="3">A06</strain>
    </source>
</reference>
<dbReference type="Proteomes" id="UP001163821">
    <property type="component" value="Unassembled WGS sequence"/>
</dbReference>
<keyword evidence="1" id="KW-1133">Transmembrane helix</keyword>
<keyword evidence="4" id="KW-1185">Reference proteome</keyword>
<proteinExistence type="predicted"/>
<keyword evidence="1" id="KW-0472">Membrane</keyword>
<evidence type="ECO:0000313" key="3">
    <source>
        <dbReference type="EMBL" id="MCW0482435.1"/>
    </source>
</evidence>
<evidence type="ECO:0000256" key="1">
    <source>
        <dbReference type="SAM" id="Phobius"/>
    </source>
</evidence>
<feature type="transmembrane region" description="Helical" evidence="1">
    <location>
        <begin position="43"/>
        <end position="64"/>
    </location>
</feature>
<gene>
    <name evidence="3" type="ORF">N2K84_06815</name>
</gene>
<comment type="caution">
    <text evidence="3">The sequence shown here is derived from an EMBL/GenBank/DDBJ whole genome shotgun (WGS) entry which is preliminary data.</text>
</comment>
<sequence length="460" mass="51109">MMKSDHQLDELFRSRLENFEQSPPPYVWDRIQELQAAGRKRRLVLILRASGVAAAILLAFLLGWQLQPDQPENVIEPFVVQQEQGDQPVPKLAGKSIEVTETSPVQESAPAYETVLHTKQPLAQVVGKTETEQSQGALPAEKEEALPLLNARSANLKSTTTRNLRLDKLKEKRQGLAVELSGAELALVEFNKQQAGNKSADRDGFWMVGAMITPVYAVNQSSYDAAYASNMTRSGGSGSLQLGGGLSLEYKAGKRWSVQSGLYYSKLEEASGNTPSRNMQYDFVSGDAEYNYFNTSVMVEKGAMLINASAGVVELDNLPEGTRLSTSLESVQANREVILSHSQFEQQFEYIEIPLMASYQLLDKTFRFRLLGGVNAGFLIGNNAYMQNSEGLSRIGKTKDMNRISYSTSFGFGLGYRLTDRLELRVDPQLKYYLGSLNDNPSVTYKPYSFGVFTGINYRF</sequence>
<protein>
    <submittedName>
        <fullName evidence="3">PorT family protein</fullName>
    </submittedName>
</protein>
<dbReference type="InterPro" id="IPR025665">
    <property type="entry name" value="Beta-barrel_OMP_2"/>
</dbReference>
<dbReference type="AlphaFoldDB" id="A0AA42C9Q1"/>
<dbReference type="SUPFAM" id="SSF56925">
    <property type="entry name" value="OMPA-like"/>
    <property type="match status" value="1"/>
</dbReference>
<organism evidence="3 4">
    <name type="scientific">Gaoshiqia sediminis</name>
    <dbReference type="NCBI Taxonomy" id="2986998"/>
    <lineage>
        <taxon>Bacteria</taxon>
        <taxon>Pseudomonadati</taxon>
        <taxon>Bacteroidota</taxon>
        <taxon>Bacteroidia</taxon>
        <taxon>Marinilabiliales</taxon>
        <taxon>Prolixibacteraceae</taxon>
        <taxon>Gaoshiqia</taxon>
    </lineage>
</organism>
<evidence type="ECO:0000259" key="2">
    <source>
        <dbReference type="Pfam" id="PF13568"/>
    </source>
</evidence>
<dbReference type="EMBL" id="JAPAAF010000006">
    <property type="protein sequence ID" value="MCW0482435.1"/>
    <property type="molecule type" value="Genomic_DNA"/>
</dbReference>
<keyword evidence="1" id="KW-0812">Transmembrane</keyword>
<evidence type="ECO:0000313" key="4">
    <source>
        <dbReference type="Proteomes" id="UP001163821"/>
    </source>
</evidence>
<dbReference type="InterPro" id="IPR011250">
    <property type="entry name" value="OMP/PagP_B-barrel"/>
</dbReference>
<feature type="domain" description="Outer membrane protein beta-barrel" evidence="2">
    <location>
        <begin position="219"/>
        <end position="439"/>
    </location>
</feature>
<dbReference type="Pfam" id="PF13568">
    <property type="entry name" value="OMP_b-brl_2"/>
    <property type="match status" value="1"/>
</dbReference>
<name>A0AA42C9Q1_9BACT</name>